<keyword evidence="8" id="KW-1185">Reference proteome</keyword>
<dbReference type="Pfam" id="PF26355">
    <property type="entry name" value="HTH_VMAP-M9"/>
    <property type="match status" value="1"/>
</dbReference>
<feature type="repeat" description="WD" evidence="3">
    <location>
        <begin position="985"/>
        <end position="1026"/>
    </location>
</feature>
<keyword evidence="1 3" id="KW-0853">WD repeat</keyword>
<dbReference type="PROSITE" id="PS50082">
    <property type="entry name" value="WD_REPEATS_2"/>
    <property type="match status" value="13"/>
</dbReference>
<feature type="repeat" description="WD" evidence="3">
    <location>
        <begin position="1027"/>
        <end position="1068"/>
    </location>
</feature>
<dbReference type="Pfam" id="PF00400">
    <property type="entry name" value="WD40"/>
    <property type="match status" value="5"/>
</dbReference>
<gene>
    <name evidence="7" type="ORF">PL8927_720117</name>
</gene>
<evidence type="ECO:0000259" key="5">
    <source>
        <dbReference type="Pfam" id="PF23414"/>
    </source>
</evidence>
<dbReference type="OrthoDB" id="567898at2"/>
<feature type="repeat" description="WD" evidence="3">
    <location>
        <begin position="646"/>
        <end position="687"/>
    </location>
</feature>
<feature type="repeat" description="WD" evidence="3">
    <location>
        <begin position="856"/>
        <end position="897"/>
    </location>
</feature>
<feature type="domain" description="NB-ARC" evidence="4">
    <location>
        <begin position="117"/>
        <end position="219"/>
    </location>
</feature>
<dbReference type="Pfam" id="PF00931">
    <property type="entry name" value="NB-ARC"/>
    <property type="match status" value="1"/>
</dbReference>
<feature type="repeat" description="WD" evidence="3">
    <location>
        <begin position="604"/>
        <end position="645"/>
    </location>
</feature>
<dbReference type="InterPro" id="IPR020472">
    <property type="entry name" value="WD40_PAC1"/>
</dbReference>
<evidence type="ECO:0000313" key="7">
    <source>
        <dbReference type="EMBL" id="VXD21630.1"/>
    </source>
</evidence>
<dbReference type="SUPFAM" id="SSF50978">
    <property type="entry name" value="WD40 repeat-like"/>
    <property type="match status" value="3"/>
</dbReference>
<feature type="repeat" description="WD" evidence="3">
    <location>
        <begin position="944"/>
        <end position="985"/>
    </location>
</feature>
<feature type="repeat" description="WD" evidence="3">
    <location>
        <begin position="772"/>
        <end position="813"/>
    </location>
</feature>
<feature type="domain" description="vWA-MoxR associated protein N-terminal HTH" evidence="6">
    <location>
        <begin position="6"/>
        <end position="80"/>
    </location>
</feature>
<dbReference type="Pfam" id="PF23414">
    <property type="entry name" value="Beta-prop_EML_2"/>
    <property type="match status" value="1"/>
</dbReference>
<dbReference type="PROSITE" id="PS50294">
    <property type="entry name" value="WD_REPEATS_REGION"/>
    <property type="match status" value="13"/>
</dbReference>
<evidence type="ECO:0000256" key="1">
    <source>
        <dbReference type="ARBA" id="ARBA00022574"/>
    </source>
</evidence>
<dbReference type="EMBL" id="CZCU02000149">
    <property type="protein sequence ID" value="VXD21630.1"/>
    <property type="molecule type" value="Genomic_DNA"/>
</dbReference>
<dbReference type="Proteomes" id="UP000184550">
    <property type="component" value="Unassembled WGS sequence"/>
</dbReference>
<dbReference type="InterPro" id="IPR001680">
    <property type="entry name" value="WD40_rpt"/>
</dbReference>
<evidence type="ECO:0000256" key="3">
    <source>
        <dbReference type="PROSITE-ProRule" id="PRU00221"/>
    </source>
</evidence>
<dbReference type="InterPro" id="IPR019775">
    <property type="entry name" value="WD40_repeat_CS"/>
</dbReference>
<dbReference type="InterPro" id="IPR058651">
    <property type="entry name" value="HTH_VMAP-M9"/>
</dbReference>
<dbReference type="CDD" id="cd00200">
    <property type="entry name" value="WD40"/>
    <property type="match status" value="2"/>
</dbReference>
<feature type="repeat" description="WD" evidence="3">
    <location>
        <begin position="814"/>
        <end position="855"/>
    </location>
</feature>
<dbReference type="PANTHER" id="PTHR44129">
    <property type="entry name" value="WD REPEAT-CONTAINING PROTEIN POP1"/>
    <property type="match status" value="1"/>
</dbReference>
<dbReference type="RefSeq" id="WP_083623994.1">
    <property type="nucleotide sequence ID" value="NZ_LR734877.1"/>
</dbReference>
<dbReference type="Gene3D" id="3.40.50.300">
    <property type="entry name" value="P-loop containing nucleotide triphosphate hydrolases"/>
    <property type="match status" value="1"/>
</dbReference>
<evidence type="ECO:0008006" key="9">
    <source>
        <dbReference type="Google" id="ProtNLM"/>
    </source>
</evidence>
<dbReference type="Pfam" id="PF25173">
    <property type="entry name" value="Beta-prop_WDR3_1st"/>
    <property type="match status" value="1"/>
</dbReference>
<organism evidence="7 8">
    <name type="scientific">Planktothrix serta PCC 8927</name>
    <dbReference type="NCBI Taxonomy" id="671068"/>
    <lineage>
        <taxon>Bacteria</taxon>
        <taxon>Bacillati</taxon>
        <taxon>Cyanobacteriota</taxon>
        <taxon>Cyanophyceae</taxon>
        <taxon>Oscillatoriophycideae</taxon>
        <taxon>Oscillatoriales</taxon>
        <taxon>Microcoleaceae</taxon>
        <taxon>Planktothrix</taxon>
    </lineage>
</organism>
<dbReference type="Gene3D" id="2.130.10.10">
    <property type="entry name" value="YVTN repeat-like/Quinoprotein amine dehydrogenase"/>
    <property type="match status" value="6"/>
</dbReference>
<name>A0A7Z9BY05_9CYAN</name>
<dbReference type="InterPro" id="IPR050349">
    <property type="entry name" value="WD_LIS1/nudF_dynein_reg"/>
</dbReference>
<dbReference type="SMART" id="SM00320">
    <property type="entry name" value="WD40"/>
    <property type="match status" value="14"/>
</dbReference>
<dbReference type="InterPro" id="IPR027417">
    <property type="entry name" value="P-loop_NTPase"/>
</dbReference>
<accession>A0A7Z9BY05</accession>
<feature type="repeat" description="WD" evidence="3">
    <location>
        <begin position="1111"/>
        <end position="1152"/>
    </location>
</feature>
<dbReference type="SUPFAM" id="SSF141571">
    <property type="entry name" value="Pentapeptide repeat-like"/>
    <property type="match status" value="1"/>
</dbReference>
<evidence type="ECO:0000313" key="8">
    <source>
        <dbReference type="Proteomes" id="UP000184550"/>
    </source>
</evidence>
<protein>
    <recommendedName>
        <fullName evidence="9">NB-ARC domain-containing protein</fullName>
    </recommendedName>
</protein>
<keyword evidence="2" id="KW-0677">Repeat</keyword>
<feature type="repeat" description="WD" evidence="3">
    <location>
        <begin position="1069"/>
        <end position="1110"/>
    </location>
</feature>
<evidence type="ECO:0000259" key="4">
    <source>
        <dbReference type="Pfam" id="PF00931"/>
    </source>
</evidence>
<feature type="repeat" description="WD" evidence="3">
    <location>
        <begin position="688"/>
        <end position="729"/>
    </location>
</feature>
<dbReference type="AlphaFoldDB" id="A0A7Z9BY05"/>
<dbReference type="InterPro" id="IPR002182">
    <property type="entry name" value="NB-ARC"/>
</dbReference>
<feature type="repeat" description="WD" evidence="3">
    <location>
        <begin position="730"/>
        <end position="771"/>
    </location>
</feature>
<dbReference type="PRINTS" id="PR00320">
    <property type="entry name" value="GPROTEINBRPT"/>
</dbReference>
<dbReference type="PRINTS" id="PR00364">
    <property type="entry name" value="DISEASERSIST"/>
</dbReference>
<dbReference type="InterPro" id="IPR055442">
    <property type="entry name" value="Beta-prop_EML-like_2nd"/>
</dbReference>
<sequence length="1186" mass="134144">MDTEKIEQIVASINQIVYHKQGKSLKDIQVDILRGAFKQEEYIKIAHANNRSPDSIKKEASLLWKLLSEVFGETITKTRLEVLKRKVANLSTSHQFSNSDQDWADAPDVSSIVGREIDVNTLKQWVVGDRCRLVTIVGLPGKGKTSLTVKLAQEVSGEFEGIIWRSLLNSLSIQDLIKDWILFFSDQQKMDLPDRLDQQINLLISYLKQHRYLLILDNVETILAKETQAGNYKSGYEDYHQLLEKIAQVPHQSCLLLTSRVKVHHLEKFVGQHQPVRCFVVGGLTVNPVKQLFQEKGEFIATETEWETLVNYYQGNPLALKLTACHIQTVFAGNIQDFLKVGNLVFKDIQDLLDWHFQYCSPEEHNVLFWLAIYREPVSITELKDHIVSVNIQQHLLDYLESLQNRMLLEKTAIQQCFTLQPVLMEYVTEKLITTVTPELITGEFNVFNSHSLILATCKDYIRTSQITMIINPIIESLLSLSQFESLFKLENHFTKLVIQAQEKYPQKPGYIGGNLINLFCYLKTDLNSYNFSRLAIWEANLQGINLQNVDFSYCHFKNTVFTQSFGGIHSLAFTPDGAILAAGDSNGYIHFLNPEDGQPILSFGKHKWWTVALAFNSDGEKLVSSSLNPTVKIWNAKTGQLLKNLEGHKSWVWTVAFSPDNQIIASGSDDKTIKFWDANNGQLLRTLDAHNGWVLSVAFSPKSRILASGSYDKTIKLWDIETGDCLQTLKGHEDAIWCVAFSPDGQTLASCGFEKIIRIWDIKTGDCYRILSGHQKEIKVLAFSPDGETLASGDFTSTVKFWRVKTGECRGSLKHHQTGIRALAFSPDNQTVATGDNDQIIKLWDTKTRKCIKTFWGYTNWVWSIALSRDGQRLASSHLDHKVRLWNPQTQECLSTLTGHTAWVWSVAFSPDGKTVASSGDDETIRLWDVETGECYKCLKYPTEKYQGGIWTIAFSGDGLYIASGGQDTTIKIWNLKTNKFHVLAGHQSWVWTVTFHPNFPILASGSDDQTIKIWDIKTGECLQTLRGHHNKVRSIAFSPDSQFLVSGSEDETVKLWDLETGKCVYTLLGHEGWIWSVDFSPDGQIIASGSDDFKVKLWDFKTGKCLYTLKKHTNTVTSVMFNPHSQILISGSEDGTIKFWHVPTKKCVKSLIIPNSYTNMNIIGSQGLTEGQKKCLKALGAVEY</sequence>
<reference evidence="7" key="1">
    <citation type="submission" date="2019-10" db="EMBL/GenBank/DDBJ databases">
        <authorList>
            <consortium name="Genoscope - CEA"/>
            <person name="William W."/>
        </authorList>
    </citation>
    <scope>NUCLEOTIDE SEQUENCE [LARGE SCALE GENOMIC DNA]</scope>
    <source>
        <strain evidence="7">BBR_PRJEB10992</strain>
    </source>
</reference>
<dbReference type="SUPFAM" id="SSF52540">
    <property type="entry name" value="P-loop containing nucleoside triphosphate hydrolases"/>
    <property type="match status" value="1"/>
</dbReference>
<comment type="caution">
    <text evidence="7">The sequence shown here is derived from an EMBL/GenBank/DDBJ whole genome shotgun (WGS) entry which is preliminary data.</text>
</comment>
<proteinExistence type="predicted"/>
<dbReference type="PROSITE" id="PS00678">
    <property type="entry name" value="WD_REPEATS_1"/>
    <property type="match status" value="9"/>
</dbReference>
<evidence type="ECO:0000256" key="2">
    <source>
        <dbReference type="ARBA" id="ARBA00022737"/>
    </source>
</evidence>
<evidence type="ECO:0000259" key="6">
    <source>
        <dbReference type="Pfam" id="PF26355"/>
    </source>
</evidence>
<dbReference type="InterPro" id="IPR015943">
    <property type="entry name" value="WD40/YVTN_repeat-like_dom_sf"/>
</dbReference>
<feature type="repeat" description="WD" evidence="3">
    <location>
        <begin position="898"/>
        <end position="939"/>
    </location>
</feature>
<feature type="domain" description="EML-like second beta-propeller" evidence="5">
    <location>
        <begin position="992"/>
        <end position="1152"/>
    </location>
</feature>
<dbReference type="GO" id="GO:0043531">
    <property type="term" value="F:ADP binding"/>
    <property type="evidence" value="ECO:0007669"/>
    <property type="project" value="InterPro"/>
</dbReference>
<dbReference type="InterPro" id="IPR036322">
    <property type="entry name" value="WD40_repeat_dom_sf"/>
</dbReference>